<evidence type="ECO:0008006" key="5">
    <source>
        <dbReference type="Google" id="ProtNLM"/>
    </source>
</evidence>
<name>A0AAV8TSQ8_9ROSI</name>
<evidence type="ECO:0000256" key="2">
    <source>
        <dbReference type="SAM" id="SignalP"/>
    </source>
</evidence>
<accession>A0AAV8TSQ8</accession>
<feature type="compositionally biased region" description="Basic and acidic residues" evidence="1">
    <location>
        <begin position="33"/>
        <end position="43"/>
    </location>
</feature>
<comment type="caution">
    <text evidence="3">The sequence shown here is derived from an EMBL/GenBank/DDBJ whole genome shotgun (WGS) entry which is preliminary data.</text>
</comment>
<dbReference type="InterPro" id="IPR049306">
    <property type="entry name" value="GLV1-2"/>
</dbReference>
<organism evidence="3 4">
    <name type="scientific">Erythroxylum novogranatense</name>
    <dbReference type="NCBI Taxonomy" id="1862640"/>
    <lineage>
        <taxon>Eukaryota</taxon>
        <taxon>Viridiplantae</taxon>
        <taxon>Streptophyta</taxon>
        <taxon>Embryophyta</taxon>
        <taxon>Tracheophyta</taxon>
        <taxon>Spermatophyta</taxon>
        <taxon>Magnoliopsida</taxon>
        <taxon>eudicotyledons</taxon>
        <taxon>Gunneridae</taxon>
        <taxon>Pentapetalae</taxon>
        <taxon>rosids</taxon>
        <taxon>fabids</taxon>
        <taxon>Malpighiales</taxon>
        <taxon>Erythroxylaceae</taxon>
        <taxon>Erythroxylum</taxon>
    </lineage>
</organism>
<dbReference type="Proteomes" id="UP001159364">
    <property type="component" value="Linkage Group LG03"/>
</dbReference>
<feature type="signal peptide" evidence="2">
    <location>
        <begin position="1"/>
        <end position="25"/>
    </location>
</feature>
<feature type="region of interest" description="Disordered" evidence="1">
    <location>
        <begin position="33"/>
        <end position="76"/>
    </location>
</feature>
<dbReference type="AlphaFoldDB" id="A0AAV8TSQ8"/>
<keyword evidence="2" id="KW-0732">Signal</keyword>
<evidence type="ECO:0000313" key="4">
    <source>
        <dbReference type="Proteomes" id="UP001159364"/>
    </source>
</evidence>
<gene>
    <name evidence="3" type="ORF">K2173_005119</name>
</gene>
<keyword evidence="4" id="KW-1185">Reference proteome</keyword>
<feature type="chain" id="PRO_5044012471" description="Root meristem growth factor 9" evidence="2">
    <location>
        <begin position="26"/>
        <end position="76"/>
    </location>
</feature>
<proteinExistence type="predicted"/>
<reference evidence="3 4" key="1">
    <citation type="submission" date="2021-09" db="EMBL/GenBank/DDBJ databases">
        <title>Genomic insights and catalytic innovation underlie evolution of tropane alkaloids biosynthesis.</title>
        <authorList>
            <person name="Wang Y.-J."/>
            <person name="Tian T."/>
            <person name="Huang J.-P."/>
            <person name="Huang S.-X."/>
        </authorList>
    </citation>
    <scope>NUCLEOTIDE SEQUENCE [LARGE SCALE GENOMIC DNA]</scope>
    <source>
        <strain evidence="3">KIB-2018</strain>
        <tissue evidence="3">Leaf</tissue>
    </source>
</reference>
<protein>
    <recommendedName>
        <fullName evidence="5">Root meristem growth factor 9</fullName>
    </recommendedName>
</protein>
<sequence>MAKTSSKHLLLVAFLLLCFVSKAVTARRLLKEADNHQVKKDQNDLQIPQGNERLPDPDELVGMDYTPARKKPPIHN</sequence>
<dbReference type="EMBL" id="JAIWQS010000003">
    <property type="protein sequence ID" value="KAJ8769516.1"/>
    <property type="molecule type" value="Genomic_DNA"/>
</dbReference>
<dbReference type="Pfam" id="PF21529">
    <property type="entry name" value="GLV1-2"/>
    <property type="match status" value="1"/>
</dbReference>
<evidence type="ECO:0000256" key="1">
    <source>
        <dbReference type="SAM" id="MobiDB-lite"/>
    </source>
</evidence>
<evidence type="ECO:0000313" key="3">
    <source>
        <dbReference type="EMBL" id="KAJ8769516.1"/>
    </source>
</evidence>